<protein>
    <submittedName>
        <fullName evidence="2">DUF4297 domain-containing protein</fullName>
    </submittedName>
</protein>
<accession>A0A3R6DCT7</accession>
<dbReference type="EMBL" id="QRHP01000004">
    <property type="protein sequence ID" value="RHF85605.1"/>
    <property type="molecule type" value="Genomic_DNA"/>
</dbReference>
<evidence type="ECO:0000259" key="1">
    <source>
        <dbReference type="Pfam" id="PF14130"/>
    </source>
</evidence>
<evidence type="ECO:0000313" key="3">
    <source>
        <dbReference type="Proteomes" id="UP000283701"/>
    </source>
</evidence>
<dbReference type="RefSeq" id="WP_118202740.1">
    <property type="nucleotide sequence ID" value="NZ_QRHP01000004.1"/>
</dbReference>
<reference evidence="2 3" key="1">
    <citation type="submission" date="2018-08" db="EMBL/GenBank/DDBJ databases">
        <title>A genome reference for cultivated species of the human gut microbiota.</title>
        <authorList>
            <person name="Zou Y."/>
            <person name="Xue W."/>
            <person name="Luo G."/>
        </authorList>
    </citation>
    <scope>NUCLEOTIDE SEQUENCE [LARGE SCALE GENOMIC DNA]</scope>
    <source>
        <strain evidence="2 3">AM23-23AC</strain>
    </source>
</reference>
<dbReference type="Proteomes" id="UP000283701">
    <property type="component" value="Unassembled WGS sequence"/>
</dbReference>
<dbReference type="InterPro" id="IPR025382">
    <property type="entry name" value="Cap4-like_endonuclease_dom"/>
</dbReference>
<dbReference type="Pfam" id="PF14130">
    <property type="entry name" value="Cap4_nuclease"/>
    <property type="match status" value="1"/>
</dbReference>
<dbReference type="GO" id="GO:0004518">
    <property type="term" value="F:nuclease activity"/>
    <property type="evidence" value="ECO:0007669"/>
    <property type="project" value="InterPro"/>
</dbReference>
<comment type="caution">
    <text evidence="2">The sequence shown here is derived from an EMBL/GenBank/DDBJ whole genome shotgun (WGS) entry which is preliminary data.</text>
</comment>
<evidence type="ECO:0000313" key="2">
    <source>
        <dbReference type="EMBL" id="RHF85605.1"/>
    </source>
</evidence>
<gene>
    <name evidence="2" type="ORF">DW654_06390</name>
</gene>
<organism evidence="2 3">
    <name type="scientific">Roseburia inulinivorans</name>
    <dbReference type="NCBI Taxonomy" id="360807"/>
    <lineage>
        <taxon>Bacteria</taxon>
        <taxon>Bacillati</taxon>
        <taxon>Bacillota</taxon>
        <taxon>Clostridia</taxon>
        <taxon>Lachnospirales</taxon>
        <taxon>Lachnospiraceae</taxon>
        <taxon>Roseburia</taxon>
    </lineage>
</organism>
<feature type="domain" description="CD-NTase associated protein 4-like DNA endonuclease" evidence="1">
    <location>
        <begin position="15"/>
        <end position="209"/>
    </location>
</feature>
<name>A0A3R6DCT7_9FIRM</name>
<dbReference type="AlphaFoldDB" id="A0A3R6DCT7"/>
<sequence>MNQVEYYMGLPCDLSGSRSKNRFRLELLWGISRMLELMESANDFTIVFDLVCDIEVHLDNGFEFYQIKTHKESQPKYTAKSLVKVKEGEQGSILGKLFVLNTISTVPVKTVLVCNAPFKALSSEPGENCLDSLSQSNKSVIIEAIKKELGTKDVDLSNSYYLYTPMNLLQPENEIKGQLMATFEKVKGSEPVNPNALYRLVFDAVSEKACYEFDANDYEQIKKFKGISRNEFDRMLDAHLSNEKTGINQTRDYINQIKGIHEKKSYKDALNSLLPKMARSRVLQNMEIMMAKTLMEYSEISDVEEAIDILTDSYHDKFPVEYSNAEKTVCYMIVIHKYVEGGYDNEINI</sequence>
<proteinExistence type="predicted"/>